<sequence length="993" mass="109589">MMAQTINVLLSSFPGLSLPPTLSISLPSTSTISDVTEKIASYLPASLSAQSLILTTTSNKQLSPSSESLLSLLPRHDDSTKVSNFLPLRLTVPLCGGKGGFGSQLRAAGGRMSSKRKRNQGDNNGSNRNLDGRRLRTVNEAKALAEYLAVKPEMEKKEKEERRRRWQAIVEAAEKREEELKNGGGRAKIDGQWMEDKDEMSEKAREAVLQAMKDGMWKDNLRDALLGGSSTSASEGSGSGSPASSSEESEDEDMEEPAADAAGPSEPQPKPVARKFFGFDDEDEEFMSDSDEESGKEEDESAVVACPERSQDQYIPQALRGGLFELQHFHIMFLCPRCIVSKSIRPNIRGLLLPTSFQRPLSTLSTRTPRLTRQPLIASRRNFQATARQSDASIETQPPPNKPLDLDKELLPICCPGCGAYSQTIDPNEPGYYSMTRKETRKLLNKTKRLAEEKDKLLLSPAIETSTGNQDAASEPGAKAVENNVPKPAHGALVKEDVVVANASRYAEETSIPSPVCDRCHNLVHHNQGVAAPAPTIYSIRELLDESPHRRNRVYHVIDAADFPMSLIPNIYDALSLQGQRSKNRRAKTTKYVSGKLQTTISFIITRSDLLAATKEQVDSKMNYIRDVLLNALNQDKEDIRFGNVHMISAHRGWWTKSVKDEIREHGGGIWVVGKANVGKSSFIEVCFPKDSKNLEKLADLLERDPQQFLNSAQNNELPLPDEDSLLPPAPREDLYPTLPVVSSLPGTTVSPIRIPFGHGRGEMIDLPGLERESLQEYVREEYKSDLIMTKRVKPERITIKPGQSLLLGGGLIRITPVDVDDVVMAACFLPIEAHVTRTEKAIEVQAGARAYAGTNIIKEEAKATISSAGIFELKWDVTDSHLPRSAKKLLEDQGIPPPPLPYKVLSADILIEGCGWLELTSQIRARTTPGVSKGFPRVEIFSPRGKHVGTRSPMEAYEFIAQKKVSDKRKKGTRPARQNISQKKRASHASKL</sequence>
<dbReference type="Pfam" id="PF22782">
    <property type="entry name" value="SDE2"/>
    <property type="match status" value="1"/>
</dbReference>
<dbReference type="RefSeq" id="XP_028486315.1">
    <property type="nucleotide sequence ID" value="XM_028632279.1"/>
</dbReference>
<dbReference type="InterPro" id="IPR050896">
    <property type="entry name" value="Mito_lipid_metab_GTPase"/>
</dbReference>
<feature type="region of interest" description="Disordered" evidence="1">
    <location>
        <begin position="963"/>
        <end position="993"/>
    </location>
</feature>
<dbReference type="GeneID" id="39601556"/>
<dbReference type="EMBL" id="RCNU01000003">
    <property type="protein sequence ID" value="RWQ96670.1"/>
    <property type="molecule type" value="Genomic_DNA"/>
</dbReference>
<dbReference type="AlphaFoldDB" id="A0A443HY33"/>
<keyword evidence="5" id="KW-1185">Reference proteome</keyword>
<protein>
    <submittedName>
        <fullName evidence="4">Telomere stability and silencing-domain-containing protein</fullName>
    </submittedName>
</protein>
<dbReference type="PANTHER" id="PTHR46434:SF1">
    <property type="entry name" value="GENETIC INTERACTOR OF PROHIBITINS 3, MITOCHONDRIAL"/>
    <property type="match status" value="1"/>
</dbReference>
<feature type="compositionally biased region" description="Basic residues" evidence="1">
    <location>
        <begin position="983"/>
        <end position="993"/>
    </location>
</feature>
<dbReference type="SUPFAM" id="SSF52540">
    <property type="entry name" value="P-loop containing nucleoside triphosphate hydrolases"/>
    <property type="match status" value="1"/>
</dbReference>
<proteinExistence type="predicted"/>
<dbReference type="VEuPathDB" id="FungiDB:C8Q69DRAFT_497122"/>
<evidence type="ECO:0000259" key="2">
    <source>
        <dbReference type="Pfam" id="PF13019"/>
    </source>
</evidence>
<gene>
    <name evidence="4" type="ORF">C8Q69DRAFT_497122</name>
</gene>
<feature type="compositionally biased region" description="Acidic residues" evidence="1">
    <location>
        <begin position="247"/>
        <end position="258"/>
    </location>
</feature>
<accession>A0A443HY33</accession>
<dbReference type="InterPro" id="IPR024974">
    <property type="entry name" value="Sde2_N"/>
</dbReference>
<feature type="region of interest" description="Disordered" evidence="1">
    <location>
        <begin position="223"/>
        <end position="304"/>
    </location>
</feature>
<dbReference type="Proteomes" id="UP000283841">
    <property type="component" value="Unassembled WGS sequence"/>
</dbReference>
<dbReference type="InterPro" id="IPR053822">
    <property type="entry name" value="SDE2-like_dom"/>
</dbReference>
<evidence type="ECO:0000259" key="3">
    <source>
        <dbReference type="Pfam" id="PF22782"/>
    </source>
</evidence>
<dbReference type="STRING" id="264951.A0A443HY33"/>
<feature type="domain" description="Sde2 ubiquitin" evidence="2">
    <location>
        <begin position="6"/>
        <end position="95"/>
    </location>
</feature>
<organism evidence="4 5">
    <name type="scientific">Byssochlamys spectabilis</name>
    <name type="common">Paecilomyces variotii</name>
    <dbReference type="NCBI Taxonomy" id="264951"/>
    <lineage>
        <taxon>Eukaryota</taxon>
        <taxon>Fungi</taxon>
        <taxon>Dikarya</taxon>
        <taxon>Ascomycota</taxon>
        <taxon>Pezizomycotina</taxon>
        <taxon>Eurotiomycetes</taxon>
        <taxon>Eurotiomycetidae</taxon>
        <taxon>Eurotiales</taxon>
        <taxon>Thermoascaceae</taxon>
        <taxon>Paecilomyces</taxon>
    </lineage>
</organism>
<feature type="compositionally biased region" description="Acidic residues" evidence="1">
    <location>
        <begin position="279"/>
        <end position="301"/>
    </location>
</feature>
<feature type="region of interest" description="Disordered" evidence="1">
    <location>
        <begin position="105"/>
        <end position="132"/>
    </location>
</feature>
<dbReference type="InterPro" id="IPR027417">
    <property type="entry name" value="P-loop_NTPase"/>
</dbReference>
<dbReference type="Pfam" id="PF13019">
    <property type="entry name" value="Sde2_N_Ubi_yeast"/>
    <property type="match status" value="1"/>
</dbReference>
<reference evidence="4 5" key="1">
    <citation type="journal article" date="2018" name="Front. Microbiol.">
        <title>Genomic and genetic insights into a cosmopolitan fungus, Paecilomyces variotii (Eurotiales).</title>
        <authorList>
            <person name="Urquhart A.S."/>
            <person name="Mondo S.J."/>
            <person name="Makela M.R."/>
            <person name="Hane J.K."/>
            <person name="Wiebenga A."/>
            <person name="He G."/>
            <person name="Mihaltcheva S."/>
            <person name="Pangilinan J."/>
            <person name="Lipzen A."/>
            <person name="Barry K."/>
            <person name="de Vries R.P."/>
            <person name="Grigoriev I.V."/>
            <person name="Idnurm A."/>
        </authorList>
    </citation>
    <scope>NUCLEOTIDE SEQUENCE [LARGE SCALE GENOMIC DNA]</scope>
    <source>
        <strain evidence="4 5">CBS 101075</strain>
    </source>
</reference>
<dbReference type="PANTHER" id="PTHR46434">
    <property type="entry name" value="GENETIC INTERACTOR OF PROHIBITINS 3, MITOCHONDRIAL"/>
    <property type="match status" value="1"/>
</dbReference>
<evidence type="ECO:0000256" key="1">
    <source>
        <dbReference type="SAM" id="MobiDB-lite"/>
    </source>
</evidence>
<feature type="domain" description="SDE2-like" evidence="3">
    <location>
        <begin position="96"/>
        <end position="209"/>
    </location>
</feature>
<name>A0A443HY33_BYSSP</name>
<dbReference type="GO" id="GO:0005739">
    <property type="term" value="C:mitochondrion"/>
    <property type="evidence" value="ECO:0007669"/>
    <property type="project" value="TreeGrafter"/>
</dbReference>
<evidence type="ECO:0000313" key="4">
    <source>
        <dbReference type="EMBL" id="RWQ96670.1"/>
    </source>
</evidence>
<evidence type="ECO:0000313" key="5">
    <source>
        <dbReference type="Proteomes" id="UP000283841"/>
    </source>
</evidence>
<comment type="caution">
    <text evidence="4">The sequence shown here is derived from an EMBL/GenBank/DDBJ whole genome shotgun (WGS) entry which is preliminary data.</text>
</comment>
<feature type="compositionally biased region" description="Low complexity" evidence="1">
    <location>
        <begin position="227"/>
        <end position="246"/>
    </location>
</feature>
<dbReference type="Gene3D" id="3.40.50.300">
    <property type="entry name" value="P-loop containing nucleotide triphosphate hydrolases"/>
    <property type="match status" value="1"/>
</dbReference>